<accession>A0ABP4H5C5</accession>
<sequence length="222" mass="23920">MAEQVADGPRRGRKPTPRTWVWVLVGVLLAGAAVTAVWWKPWQQSVRLPQSACWGTLGPDDYRVLAGRDGTATLRTDYTISGPYPGDNPNRECFLVWNDGRKAMLDVRIVSSPDASEVEAFGGRPATSVDFGADGRGWISSGDGPVGVYLYLTCDYRQVASKRETADPGFAIRAATNPALSAAPIGEVRQALVGITLKLAKGVARQMPCANSPRLVDRPPQL</sequence>
<gene>
    <name evidence="2" type="ORF">GCM10009665_46180</name>
</gene>
<keyword evidence="1" id="KW-1133">Transmembrane helix</keyword>
<dbReference type="EMBL" id="BAAALF010000090">
    <property type="protein sequence ID" value="GAA1250249.1"/>
    <property type="molecule type" value="Genomic_DNA"/>
</dbReference>
<evidence type="ECO:0000313" key="2">
    <source>
        <dbReference type="EMBL" id="GAA1250249.1"/>
    </source>
</evidence>
<reference evidence="3" key="1">
    <citation type="journal article" date="2019" name="Int. J. Syst. Evol. Microbiol.">
        <title>The Global Catalogue of Microorganisms (GCM) 10K type strain sequencing project: providing services to taxonomists for standard genome sequencing and annotation.</title>
        <authorList>
            <consortium name="The Broad Institute Genomics Platform"/>
            <consortium name="The Broad Institute Genome Sequencing Center for Infectious Disease"/>
            <person name="Wu L."/>
            <person name="Ma J."/>
        </authorList>
    </citation>
    <scope>NUCLEOTIDE SEQUENCE [LARGE SCALE GENOMIC DNA]</scope>
    <source>
        <strain evidence="3">JCM 13004</strain>
    </source>
</reference>
<keyword evidence="1" id="KW-0472">Membrane</keyword>
<comment type="caution">
    <text evidence="2">The sequence shown here is derived from an EMBL/GenBank/DDBJ whole genome shotgun (WGS) entry which is preliminary data.</text>
</comment>
<keyword evidence="3" id="KW-1185">Reference proteome</keyword>
<keyword evidence="1" id="KW-0812">Transmembrane</keyword>
<evidence type="ECO:0000313" key="3">
    <source>
        <dbReference type="Proteomes" id="UP001500037"/>
    </source>
</evidence>
<protein>
    <submittedName>
        <fullName evidence="2">Uncharacterized protein</fullName>
    </submittedName>
</protein>
<name>A0ABP4H5C5_9ACTN</name>
<proteinExistence type="predicted"/>
<organism evidence="2 3">
    <name type="scientific">Kitasatospora nipponensis</name>
    <dbReference type="NCBI Taxonomy" id="258049"/>
    <lineage>
        <taxon>Bacteria</taxon>
        <taxon>Bacillati</taxon>
        <taxon>Actinomycetota</taxon>
        <taxon>Actinomycetes</taxon>
        <taxon>Kitasatosporales</taxon>
        <taxon>Streptomycetaceae</taxon>
        <taxon>Kitasatospora</taxon>
    </lineage>
</organism>
<evidence type="ECO:0000256" key="1">
    <source>
        <dbReference type="SAM" id="Phobius"/>
    </source>
</evidence>
<dbReference type="Proteomes" id="UP001500037">
    <property type="component" value="Unassembled WGS sequence"/>
</dbReference>
<feature type="transmembrane region" description="Helical" evidence="1">
    <location>
        <begin position="20"/>
        <end position="39"/>
    </location>
</feature>